<sequence length="255" mass="27438">MTVFVLVHGAWHGGWCWEEVTPLLEASGHKAYAPDLPGLGEDLTPPAEVSLARCAGRISELLATISEPVVLVGHSAGGPVISQVAEYGNNRIFGLIYVGAHLLPSGDSMVTANERSIRPQADAELIVMQPDGSALVNPEIARSYFYGKCSPDRVERALARLRPQSLALFTDPVQAGNGFAHLPRGYVETADDAALFLQQQRDMQAALPCRPVITLASDHSPFFSMPDRLAAALIQIAEEFTPGNQCDGSAYSSWR</sequence>
<evidence type="ECO:0000313" key="3">
    <source>
        <dbReference type="Proteomes" id="UP001172645"/>
    </source>
</evidence>
<organism evidence="2 3">
    <name type="scientific">Rhizobium mayense</name>
    <dbReference type="NCBI Taxonomy" id="1312184"/>
    <lineage>
        <taxon>Bacteria</taxon>
        <taxon>Pseudomonadati</taxon>
        <taxon>Pseudomonadota</taxon>
        <taxon>Alphaproteobacteria</taxon>
        <taxon>Hyphomicrobiales</taxon>
        <taxon>Rhizobiaceae</taxon>
        <taxon>Rhizobium/Agrobacterium group</taxon>
        <taxon>Rhizobium</taxon>
    </lineage>
</organism>
<accession>A0ABT7K892</accession>
<feature type="domain" description="AB hydrolase-1" evidence="1">
    <location>
        <begin position="4"/>
        <end position="232"/>
    </location>
</feature>
<dbReference type="EMBL" id="JARFYM010000055">
    <property type="protein sequence ID" value="MDL2403643.1"/>
    <property type="molecule type" value="Genomic_DNA"/>
</dbReference>
<dbReference type="PANTHER" id="PTHR37017">
    <property type="entry name" value="AB HYDROLASE-1 DOMAIN-CONTAINING PROTEIN-RELATED"/>
    <property type="match status" value="1"/>
</dbReference>
<dbReference type="GO" id="GO:0016787">
    <property type="term" value="F:hydrolase activity"/>
    <property type="evidence" value="ECO:0007669"/>
    <property type="project" value="UniProtKB-KW"/>
</dbReference>
<dbReference type="RefSeq" id="WP_285873102.1">
    <property type="nucleotide sequence ID" value="NZ_JARFYM010000055.1"/>
</dbReference>
<name>A0ABT7K892_9HYPH</name>
<gene>
    <name evidence="2" type="ORF">PY649_32740</name>
</gene>
<keyword evidence="2" id="KW-0378">Hydrolase</keyword>
<dbReference type="InterPro" id="IPR029058">
    <property type="entry name" value="AB_hydrolase_fold"/>
</dbReference>
<dbReference type="InterPro" id="IPR000073">
    <property type="entry name" value="AB_hydrolase_1"/>
</dbReference>
<protein>
    <submittedName>
        <fullName evidence="2">Alpha/beta fold hydrolase</fullName>
    </submittedName>
</protein>
<evidence type="ECO:0000313" key="2">
    <source>
        <dbReference type="EMBL" id="MDL2403643.1"/>
    </source>
</evidence>
<keyword evidence="3" id="KW-1185">Reference proteome</keyword>
<reference evidence="2" key="1">
    <citation type="submission" date="2023-06" db="EMBL/GenBank/DDBJ databases">
        <title>Phylogenetic Diversity of Rhizobium strains.</title>
        <authorList>
            <person name="Moura F.T."/>
            <person name="Helene L.C.F."/>
            <person name="Hungria M."/>
        </authorList>
    </citation>
    <scope>NUCLEOTIDE SEQUENCE</scope>
    <source>
        <strain evidence="2">CCGE526</strain>
    </source>
</reference>
<dbReference type="PANTHER" id="PTHR37017:SF11">
    <property type="entry name" value="ESTERASE_LIPASE_THIOESTERASE DOMAIN-CONTAINING PROTEIN"/>
    <property type="match status" value="1"/>
</dbReference>
<comment type="caution">
    <text evidence="2">The sequence shown here is derived from an EMBL/GenBank/DDBJ whole genome shotgun (WGS) entry which is preliminary data.</text>
</comment>
<dbReference type="Pfam" id="PF12697">
    <property type="entry name" value="Abhydrolase_6"/>
    <property type="match status" value="1"/>
</dbReference>
<dbReference type="Gene3D" id="3.40.50.1820">
    <property type="entry name" value="alpha/beta hydrolase"/>
    <property type="match status" value="1"/>
</dbReference>
<dbReference type="InterPro" id="IPR052897">
    <property type="entry name" value="Sec-Metab_Biosynth_Hydrolase"/>
</dbReference>
<evidence type="ECO:0000259" key="1">
    <source>
        <dbReference type="Pfam" id="PF12697"/>
    </source>
</evidence>
<dbReference type="SUPFAM" id="SSF53474">
    <property type="entry name" value="alpha/beta-Hydrolases"/>
    <property type="match status" value="1"/>
</dbReference>
<dbReference type="Proteomes" id="UP001172645">
    <property type="component" value="Unassembled WGS sequence"/>
</dbReference>
<proteinExistence type="predicted"/>